<dbReference type="EMBL" id="CP053892">
    <property type="protein sequence ID" value="QKG20104.1"/>
    <property type="molecule type" value="Genomic_DNA"/>
</dbReference>
<reference evidence="1 2" key="1">
    <citation type="submission" date="2020-05" db="EMBL/GenBank/DDBJ databases">
        <title>Actinomadura verrucosospora NRRL-B18236 (PFL_A860) Genome sequencing and assembly.</title>
        <authorList>
            <person name="Samborskyy M."/>
        </authorList>
    </citation>
    <scope>NUCLEOTIDE SEQUENCE [LARGE SCALE GENOMIC DNA]</scope>
    <source>
        <strain evidence="1 2">NRRL:B18236</strain>
    </source>
</reference>
<proteinExistence type="predicted"/>
<name>A0A7D3ZWH9_ACTVE</name>
<protein>
    <submittedName>
        <fullName evidence="1">Uncharacterized protein</fullName>
    </submittedName>
</protein>
<dbReference type="AlphaFoldDB" id="A0A7D3ZWH9"/>
<gene>
    <name evidence="1" type="ORF">ACTIVE_1740</name>
</gene>
<organism evidence="1 2">
    <name type="scientific">Actinomadura verrucosospora</name>
    <dbReference type="NCBI Taxonomy" id="46165"/>
    <lineage>
        <taxon>Bacteria</taxon>
        <taxon>Bacillati</taxon>
        <taxon>Actinomycetota</taxon>
        <taxon>Actinomycetes</taxon>
        <taxon>Streptosporangiales</taxon>
        <taxon>Thermomonosporaceae</taxon>
        <taxon>Actinomadura</taxon>
    </lineage>
</organism>
<sequence>MLLARVREITEIAQAARQQGTEALHDAAHALNKAALLVSDCGRPDAARRLCWRHLDLYRAANRPLTFVQARYMLEPVVNLARLHVRNDSPQPALRILNAVYHATTRGTDASIDGGTLPLAHLTGTLQERNKLREWVWLQLLTEGLRAFVRSGQWTEAAALAEARRGIGAHLLEGRQVAILAARLNGDFGGARALLHASSVTEPWEHQVASCLEVMCTDTGGPTLRKATSAMLHTFRTSEPRAGYAVFRTRLGLTATILASAAGHPAASALLNQVTAQAISAGDGYAARELLNHRHPVAVAAQQRHALESLVLASGLGTGALPPALQAALKDAISIAAGALAASLRAHPRAGGTQAPR</sequence>
<dbReference type="Proteomes" id="UP000501240">
    <property type="component" value="Chromosome"/>
</dbReference>
<evidence type="ECO:0000313" key="2">
    <source>
        <dbReference type="Proteomes" id="UP000501240"/>
    </source>
</evidence>
<keyword evidence="2" id="KW-1185">Reference proteome</keyword>
<accession>A0A7D3ZWH9</accession>
<evidence type="ECO:0000313" key="1">
    <source>
        <dbReference type="EMBL" id="QKG20104.1"/>
    </source>
</evidence>